<reference evidence="1" key="1">
    <citation type="submission" date="2020-02" db="EMBL/GenBank/DDBJ databases">
        <title>Genome sequencing of the panga catfish, Pangasius djambal.</title>
        <authorList>
            <person name="Wen M."/>
            <person name="Zahm M."/>
            <person name="Roques C."/>
            <person name="Cabau C."/>
            <person name="Klopp C."/>
            <person name="Donnadieu C."/>
            <person name="Jouanno E."/>
            <person name="Avarre J.-C."/>
            <person name="Campet M."/>
            <person name="Ha T."/>
            <person name="Dugue R."/>
            <person name="Lampietro C."/>
            <person name="Louis A."/>
            <person name="Herpin A."/>
            <person name="Echchiki A."/>
            <person name="Berthelot C."/>
            <person name="Parey E."/>
            <person name="Roest-Crollius H."/>
            <person name="Braasch I."/>
            <person name="Postlethwait J.H."/>
            <person name="Bobe J."/>
            <person name="Montfort J."/>
            <person name="Bouchez O."/>
            <person name="Begum T."/>
            <person name="Schartl M."/>
            <person name="Gustiano R."/>
            <person name="Guiguen Y."/>
        </authorList>
    </citation>
    <scope>NUCLEOTIDE SEQUENCE</scope>
    <source>
        <strain evidence="1">Pdj_M5554</strain>
    </source>
</reference>
<protein>
    <submittedName>
        <fullName evidence="1">Uncharacterized protein</fullName>
    </submittedName>
</protein>
<evidence type="ECO:0000313" key="1">
    <source>
        <dbReference type="EMBL" id="MCJ8739431.1"/>
    </source>
</evidence>
<gene>
    <name evidence="1" type="ORF">PDJAM_G00046990</name>
</gene>
<evidence type="ECO:0000313" key="2">
    <source>
        <dbReference type="Proteomes" id="UP000830395"/>
    </source>
</evidence>
<dbReference type="EMBL" id="CM040987">
    <property type="protein sequence ID" value="MCJ8739431.1"/>
    <property type="molecule type" value="Genomic_DNA"/>
</dbReference>
<accession>A0ACC5YUJ9</accession>
<proteinExistence type="predicted"/>
<organism evidence="1 2">
    <name type="scientific">Pangasius djambal</name>
    <dbReference type="NCBI Taxonomy" id="1691987"/>
    <lineage>
        <taxon>Eukaryota</taxon>
        <taxon>Metazoa</taxon>
        <taxon>Chordata</taxon>
        <taxon>Craniata</taxon>
        <taxon>Vertebrata</taxon>
        <taxon>Euteleostomi</taxon>
        <taxon>Actinopterygii</taxon>
        <taxon>Neopterygii</taxon>
        <taxon>Teleostei</taxon>
        <taxon>Ostariophysi</taxon>
        <taxon>Siluriformes</taxon>
        <taxon>Pangasiidae</taxon>
        <taxon>Pangasius</taxon>
    </lineage>
</organism>
<keyword evidence="2" id="KW-1185">Reference proteome</keyword>
<sequence length="230" mass="26104">MSVLKMDVSCNKFQANVFDQSRCQNCFKSRELHVTTRKEMEQVKPIYASWLCLAPEGFDFDNPMQRSRKWQRRFFILYEHGCLEFALDELPSTVPQGTVNLHQCTDVLDAEGRTGQKNTLCIITPDQEIYIRGDSKEIISGWCEQLLVFRQTNEQRRRKKGNRTPVPSQEETSTVKSVCSIGAAHTGAVEDNELCDPREEDDPSEKTEDMNVGQDVNVTTADSDSLGSGK</sequence>
<comment type="caution">
    <text evidence="1">The sequence shown here is derived from an EMBL/GenBank/DDBJ whole genome shotgun (WGS) entry which is preliminary data.</text>
</comment>
<dbReference type="Proteomes" id="UP000830395">
    <property type="component" value="Chromosome 13"/>
</dbReference>
<name>A0ACC5YUJ9_9TELE</name>